<dbReference type="EMBL" id="MLJW01005841">
    <property type="protein sequence ID" value="OIQ67571.1"/>
    <property type="molecule type" value="Genomic_DNA"/>
</dbReference>
<evidence type="ECO:0000256" key="1">
    <source>
        <dbReference type="SAM" id="Coils"/>
    </source>
</evidence>
<evidence type="ECO:0000256" key="2">
    <source>
        <dbReference type="SAM" id="Phobius"/>
    </source>
</evidence>
<protein>
    <submittedName>
        <fullName evidence="4">Sensor histidine kinase YpdA</fullName>
        <ecNumber evidence="4">2.7.13.3</ecNumber>
    </submittedName>
</protein>
<dbReference type="Gene3D" id="3.30.565.10">
    <property type="entry name" value="Histidine kinase-like ATPase, C-terminal domain"/>
    <property type="match status" value="1"/>
</dbReference>
<dbReference type="GO" id="GO:0000155">
    <property type="term" value="F:phosphorelay sensor kinase activity"/>
    <property type="evidence" value="ECO:0007669"/>
    <property type="project" value="InterPro"/>
</dbReference>
<name>A0A1J5PQL2_9ZZZZ</name>
<feature type="coiled-coil region" evidence="1">
    <location>
        <begin position="45"/>
        <end position="72"/>
    </location>
</feature>
<dbReference type="PANTHER" id="PTHR34220:SF7">
    <property type="entry name" value="SENSOR HISTIDINE KINASE YPDA"/>
    <property type="match status" value="1"/>
</dbReference>
<feature type="transmembrane region" description="Helical" evidence="2">
    <location>
        <begin position="28"/>
        <end position="45"/>
    </location>
</feature>
<evidence type="ECO:0000259" key="3">
    <source>
        <dbReference type="Pfam" id="PF06580"/>
    </source>
</evidence>
<keyword evidence="2" id="KW-0812">Transmembrane</keyword>
<comment type="caution">
    <text evidence="4">The sequence shown here is derived from an EMBL/GenBank/DDBJ whole genome shotgun (WGS) entry which is preliminary data.</text>
</comment>
<keyword evidence="2" id="KW-0472">Membrane</keyword>
<dbReference type="InterPro" id="IPR050640">
    <property type="entry name" value="Bact_2-comp_sensor_kinase"/>
</dbReference>
<dbReference type="Pfam" id="PF06580">
    <property type="entry name" value="His_kinase"/>
    <property type="match status" value="1"/>
</dbReference>
<keyword evidence="1" id="KW-0175">Coiled coil</keyword>
<dbReference type="GO" id="GO:0016020">
    <property type="term" value="C:membrane"/>
    <property type="evidence" value="ECO:0007669"/>
    <property type="project" value="InterPro"/>
</dbReference>
<accession>A0A1J5PQL2</accession>
<evidence type="ECO:0000313" key="4">
    <source>
        <dbReference type="EMBL" id="OIQ67571.1"/>
    </source>
</evidence>
<proteinExistence type="predicted"/>
<dbReference type="SUPFAM" id="SSF55874">
    <property type="entry name" value="ATPase domain of HSP90 chaperone/DNA topoisomerase II/histidine kinase"/>
    <property type="match status" value="1"/>
</dbReference>
<dbReference type="InterPro" id="IPR036890">
    <property type="entry name" value="HATPase_C_sf"/>
</dbReference>
<organism evidence="4">
    <name type="scientific">mine drainage metagenome</name>
    <dbReference type="NCBI Taxonomy" id="410659"/>
    <lineage>
        <taxon>unclassified sequences</taxon>
        <taxon>metagenomes</taxon>
        <taxon>ecological metagenomes</taxon>
    </lineage>
</organism>
<dbReference type="PANTHER" id="PTHR34220">
    <property type="entry name" value="SENSOR HISTIDINE KINASE YPDA"/>
    <property type="match status" value="1"/>
</dbReference>
<reference evidence="4" key="1">
    <citation type="submission" date="2016-10" db="EMBL/GenBank/DDBJ databases">
        <title>Sequence of Gallionella enrichment culture.</title>
        <authorList>
            <person name="Poehlein A."/>
            <person name="Muehling M."/>
            <person name="Daniel R."/>
        </authorList>
    </citation>
    <scope>NUCLEOTIDE SEQUENCE</scope>
</reference>
<sequence>MGDALAQAHNALIPHVGGGPWSGTPRTFQGFLVACILTLLFAFFFNRIERHRQEAEEQRRFAEAAQEAALRSRLVPHFIFNALNTLHAQIQGDPKGAEATTERLADLFRQVLALSDDATIPLKQELAFVEAYLGIEQARLGERLKVVVEVPEDLETMLIPPLSLQVLVENAVKHGVAAREQGGEIRIFADRLGDGVVQVGVDDPGDGSSGNGSLPGTGTALDTLRQRLEKPEDLAMGLVGGRHRVSFRWRLA</sequence>
<feature type="domain" description="Signal transduction histidine kinase internal region" evidence="3">
    <location>
        <begin position="66"/>
        <end position="144"/>
    </location>
</feature>
<gene>
    <name evidence="4" type="primary">ypdA_11</name>
    <name evidence="4" type="ORF">GALL_508500</name>
</gene>
<dbReference type="AlphaFoldDB" id="A0A1J5PQL2"/>
<keyword evidence="4" id="KW-0808">Transferase</keyword>
<keyword evidence="4" id="KW-0418">Kinase</keyword>
<dbReference type="InterPro" id="IPR010559">
    <property type="entry name" value="Sig_transdc_His_kin_internal"/>
</dbReference>
<keyword evidence="2" id="KW-1133">Transmembrane helix</keyword>
<dbReference type="EC" id="2.7.13.3" evidence="4"/>